<dbReference type="EC" id="5.4.99.25" evidence="2"/>
<evidence type="ECO:0000259" key="9">
    <source>
        <dbReference type="Pfam" id="PF21238"/>
    </source>
</evidence>
<dbReference type="Pfam" id="PF21237">
    <property type="entry name" value="Pus10_N_euk"/>
    <property type="match status" value="1"/>
</dbReference>
<gene>
    <name evidence="10" type="ORF">ILUMI_26139</name>
</gene>
<dbReference type="InterPro" id="IPR048742">
    <property type="entry name" value="Pus10_N_euk"/>
</dbReference>
<accession>A0A8K0FZ79</accession>
<sequence>MDQKVFNYLLEIGCCKACGLRYLSSKDIDFSDVDGYIKKRNLINNDVPEKSDDLCVKKCKLNPCTVCLGLLQEPVIDDIINKVLLSEVQKYDSTVFNCSISTPTAILMREYAIGLMLLSNFPDLYENMQTFSLSKTWKLIVKNRLVEKLNMKFENSSTCNFWIDVIMDYEDNNKEAQVVSKLASNKKNKLLSSRKYISDLLSSIPPEEYKDVATFPPEIPDKFLYCKLVTCRHNSVYLAGRYCKFSRELSQSSWIIDGKKAKETSVEEIIFEQINKLFSIPTSQLKFSASGREDCDVRCLGKGRPFYIEISDPKKTVFTFNEFRELEVKINESSLIKVRDLQDVERSELAKIKEGEQMKSKDYVALCITKQPVTQEQMDKIDNAGSLVLKQKTPIRVLHRRPLAVRDKKIEEMKAHLIPGKDNMFILHVVTGAGTYIKEFIHGDFGRTKPSIGTIIDDEVDIIALDVVAVNLDWPKEIDVKTSQVES</sequence>
<evidence type="ECO:0000256" key="3">
    <source>
        <dbReference type="ARBA" id="ARBA00022694"/>
    </source>
</evidence>
<dbReference type="OrthoDB" id="271937at2759"/>
<dbReference type="AlphaFoldDB" id="A0A8K0FZ79"/>
<dbReference type="Pfam" id="PF21238">
    <property type="entry name" value="Pus10_C"/>
    <property type="match status" value="1"/>
</dbReference>
<evidence type="ECO:0000259" key="8">
    <source>
        <dbReference type="Pfam" id="PF21237"/>
    </source>
</evidence>
<evidence type="ECO:0000256" key="6">
    <source>
        <dbReference type="ARBA" id="ARBA00079393"/>
    </source>
</evidence>
<dbReference type="Gene3D" id="3.30.70.3190">
    <property type="match status" value="1"/>
</dbReference>
<reference evidence="10" key="1">
    <citation type="submission" date="2019-08" db="EMBL/GenBank/DDBJ databases">
        <title>The genome of the North American firefly Photinus pyralis.</title>
        <authorList>
            <consortium name="Photinus pyralis genome working group"/>
            <person name="Fallon T.R."/>
            <person name="Sander Lower S.E."/>
            <person name="Weng J.-K."/>
        </authorList>
    </citation>
    <scope>NUCLEOTIDE SEQUENCE</scope>
    <source>
        <strain evidence="10">TRF0915ILg1</strain>
        <tissue evidence="10">Whole body</tissue>
    </source>
</reference>
<dbReference type="InterPro" id="IPR020103">
    <property type="entry name" value="PsdUridine_synth_cat_dom_sf"/>
</dbReference>
<proteinExistence type="inferred from homology"/>
<evidence type="ECO:0000256" key="5">
    <source>
        <dbReference type="ARBA" id="ARBA00075270"/>
    </source>
</evidence>
<protein>
    <recommendedName>
        <fullName evidence="2">tRNA pseudouridine(55) synthase</fullName>
        <ecNumber evidence="2">5.4.99.25</ecNumber>
    </recommendedName>
    <alternativeName>
        <fullName evidence="7">tRNA pseudouridine 55 synthase</fullName>
    </alternativeName>
    <alternativeName>
        <fullName evidence="5">tRNA pseudouridylate synthase</fullName>
    </alternativeName>
    <alternativeName>
        <fullName evidence="6">tRNA-uridine isomerase</fullName>
    </alternativeName>
</protein>
<evidence type="ECO:0000313" key="11">
    <source>
        <dbReference type="Proteomes" id="UP000801492"/>
    </source>
</evidence>
<keyword evidence="3" id="KW-0819">tRNA processing</keyword>
<dbReference type="Gene3D" id="3.30.70.2510">
    <property type="match status" value="1"/>
</dbReference>
<evidence type="ECO:0000256" key="4">
    <source>
        <dbReference type="ARBA" id="ARBA00023235"/>
    </source>
</evidence>
<dbReference type="PANTHER" id="PTHR21568">
    <property type="entry name" value="TRNA PSEUDOURIDINE SYNTHASE PUS10"/>
    <property type="match status" value="1"/>
</dbReference>
<dbReference type="PANTHER" id="PTHR21568:SF0">
    <property type="entry name" value="TRNA PSEUDOURIDINE SYNTHASE PUS10"/>
    <property type="match status" value="1"/>
</dbReference>
<dbReference type="InterPro" id="IPR048741">
    <property type="entry name" value="Pus10-like_C"/>
</dbReference>
<evidence type="ECO:0000313" key="10">
    <source>
        <dbReference type="EMBL" id="KAF2880018.1"/>
    </source>
</evidence>
<comment type="caution">
    <text evidence="10">The sequence shown here is derived from an EMBL/GenBank/DDBJ whole genome shotgun (WGS) entry which is preliminary data.</text>
</comment>
<dbReference type="FunFam" id="3.30.70.3190:FF:000001">
    <property type="entry name" value="tRNA pseudouridine synthase Pus10"/>
    <property type="match status" value="1"/>
</dbReference>
<evidence type="ECO:0000256" key="2">
    <source>
        <dbReference type="ARBA" id="ARBA00012787"/>
    </source>
</evidence>
<feature type="domain" description="Pus10 N-terminal eukaryotes" evidence="8">
    <location>
        <begin position="64"/>
        <end position="231"/>
    </location>
</feature>
<dbReference type="EMBL" id="VTPC01091034">
    <property type="protein sequence ID" value="KAF2880018.1"/>
    <property type="molecule type" value="Genomic_DNA"/>
</dbReference>
<organism evidence="10 11">
    <name type="scientific">Ignelater luminosus</name>
    <name type="common">Cucubano</name>
    <name type="synonym">Pyrophorus luminosus</name>
    <dbReference type="NCBI Taxonomy" id="2038154"/>
    <lineage>
        <taxon>Eukaryota</taxon>
        <taxon>Metazoa</taxon>
        <taxon>Ecdysozoa</taxon>
        <taxon>Arthropoda</taxon>
        <taxon>Hexapoda</taxon>
        <taxon>Insecta</taxon>
        <taxon>Pterygota</taxon>
        <taxon>Neoptera</taxon>
        <taxon>Endopterygota</taxon>
        <taxon>Coleoptera</taxon>
        <taxon>Polyphaga</taxon>
        <taxon>Elateriformia</taxon>
        <taxon>Elateroidea</taxon>
        <taxon>Elateridae</taxon>
        <taxon>Agrypninae</taxon>
        <taxon>Pyrophorini</taxon>
        <taxon>Ignelater</taxon>
    </lineage>
</organism>
<comment type="similarity">
    <text evidence="1">Belongs to the pseudouridine synthase Pus10 family.</text>
</comment>
<dbReference type="GO" id="GO:0160148">
    <property type="term" value="F:tRNA pseudouridine(55) synthase activity"/>
    <property type="evidence" value="ECO:0007669"/>
    <property type="project" value="UniProtKB-EC"/>
</dbReference>
<keyword evidence="11" id="KW-1185">Reference proteome</keyword>
<name>A0A8K0FZ79_IGNLU</name>
<evidence type="ECO:0000256" key="7">
    <source>
        <dbReference type="ARBA" id="ARBA00083669"/>
    </source>
</evidence>
<dbReference type="GO" id="GO:0003723">
    <property type="term" value="F:RNA binding"/>
    <property type="evidence" value="ECO:0007669"/>
    <property type="project" value="InterPro"/>
</dbReference>
<dbReference type="InterPro" id="IPR039894">
    <property type="entry name" value="Pus10-like"/>
</dbReference>
<keyword evidence="4" id="KW-0413">Isomerase</keyword>
<dbReference type="Proteomes" id="UP000801492">
    <property type="component" value="Unassembled WGS sequence"/>
</dbReference>
<dbReference type="SUPFAM" id="SSF55120">
    <property type="entry name" value="Pseudouridine synthase"/>
    <property type="match status" value="1"/>
</dbReference>
<dbReference type="GO" id="GO:0031119">
    <property type="term" value="P:tRNA pseudouridine synthesis"/>
    <property type="evidence" value="ECO:0007669"/>
    <property type="project" value="TreeGrafter"/>
</dbReference>
<dbReference type="FunFam" id="3.30.70.2510:FF:000001">
    <property type="entry name" value="tRNA pseudouridine synthase Pus10"/>
    <property type="match status" value="1"/>
</dbReference>
<feature type="domain" description="Pus10-like C-terminal" evidence="9">
    <location>
        <begin position="237"/>
        <end position="470"/>
    </location>
</feature>
<evidence type="ECO:0000256" key="1">
    <source>
        <dbReference type="ARBA" id="ARBA00009652"/>
    </source>
</evidence>